<dbReference type="NCBIfam" id="TIGR03026">
    <property type="entry name" value="NDP-sugDHase"/>
    <property type="match status" value="1"/>
</dbReference>
<keyword evidence="6" id="KW-1185">Reference proteome</keyword>
<dbReference type="InterPro" id="IPR028359">
    <property type="entry name" value="UDP_ManNAc/GlcNAc_DH"/>
</dbReference>
<dbReference type="SMART" id="SM00984">
    <property type="entry name" value="UDPG_MGDP_dh_C"/>
    <property type="match status" value="1"/>
</dbReference>
<evidence type="ECO:0000256" key="1">
    <source>
        <dbReference type="ARBA" id="ARBA00023002"/>
    </source>
</evidence>
<dbReference type="Proteomes" id="UP000214746">
    <property type="component" value="Unassembled WGS sequence"/>
</dbReference>
<dbReference type="SUPFAM" id="SSF52413">
    <property type="entry name" value="UDP-glucose/GDP-mannose dehydrogenase C-terminal domain"/>
    <property type="match status" value="1"/>
</dbReference>
<comment type="caution">
    <text evidence="5">The sequence shown here is derived from an EMBL/GenBank/DDBJ whole genome shotgun (WGS) entry which is preliminary data.</text>
</comment>
<protein>
    <submittedName>
        <fullName evidence="5">Nucleotide sugar dehydrogenase</fullName>
    </submittedName>
</protein>
<dbReference type="InterPro" id="IPR001732">
    <property type="entry name" value="UDP-Glc/GDP-Man_DH_N"/>
</dbReference>
<dbReference type="InterPro" id="IPR017476">
    <property type="entry name" value="UDP-Glc/GDP-Man"/>
</dbReference>
<keyword evidence="1" id="KW-0560">Oxidoreductase</keyword>
<dbReference type="GO" id="GO:0051287">
    <property type="term" value="F:NAD binding"/>
    <property type="evidence" value="ECO:0007669"/>
    <property type="project" value="InterPro"/>
</dbReference>
<accession>A0A2W1P1X0</accession>
<dbReference type="InterPro" id="IPR036220">
    <property type="entry name" value="UDP-Glc/GDP-Man_DH_C_sf"/>
</dbReference>
<dbReference type="GO" id="GO:0016628">
    <property type="term" value="F:oxidoreductase activity, acting on the CH-CH group of donors, NAD or NADP as acceptor"/>
    <property type="evidence" value="ECO:0007669"/>
    <property type="project" value="InterPro"/>
</dbReference>
<dbReference type="Pfam" id="PF03721">
    <property type="entry name" value="UDPG_MGDP_dh_N"/>
    <property type="match status" value="1"/>
</dbReference>
<evidence type="ECO:0000313" key="5">
    <source>
        <dbReference type="EMBL" id="PZE21128.1"/>
    </source>
</evidence>
<dbReference type="GO" id="GO:0000271">
    <property type="term" value="P:polysaccharide biosynthetic process"/>
    <property type="evidence" value="ECO:0007669"/>
    <property type="project" value="InterPro"/>
</dbReference>
<dbReference type="Pfam" id="PF03720">
    <property type="entry name" value="UDPG_MGDP_dh_C"/>
    <property type="match status" value="1"/>
</dbReference>
<dbReference type="PIRSF" id="PIRSF500136">
    <property type="entry name" value="UDP_ManNAc_DH"/>
    <property type="match status" value="1"/>
</dbReference>
<dbReference type="Pfam" id="PF00984">
    <property type="entry name" value="UDPG_MGDP_dh"/>
    <property type="match status" value="1"/>
</dbReference>
<feature type="domain" description="UDP-glucose/GDP-mannose dehydrogenase C-terminal" evidence="4">
    <location>
        <begin position="321"/>
        <end position="416"/>
    </location>
</feature>
<dbReference type="SUPFAM" id="SSF48179">
    <property type="entry name" value="6-phosphogluconate dehydrogenase C-terminal domain-like"/>
    <property type="match status" value="1"/>
</dbReference>
<keyword evidence="2" id="KW-0520">NAD</keyword>
<evidence type="ECO:0000313" key="6">
    <source>
        <dbReference type="Proteomes" id="UP000214746"/>
    </source>
</evidence>
<dbReference type="PANTHER" id="PTHR43491">
    <property type="entry name" value="UDP-N-ACETYL-D-MANNOSAMINE DEHYDROGENASE"/>
    <property type="match status" value="1"/>
</dbReference>
<dbReference type="PANTHER" id="PTHR43491:SF1">
    <property type="entry name" value="UDP-N-ACETYL-D-MANNOSAMINE DEHYDROGENASE"/>
    <property type="match status" value="1"/>
</dbReference>
<organism evidence="5 6">
    <name type="scientific">Paenibacillus xerothermodurans</name>
    <dbReference type="NCBI Taxonomy" id="1977292"/>
    <lineage>
        <taxon>Bacteria</taxon>
        <taxon>Bacillati</taxon>
        <taxon>Bacillota</taxon>
        <taxon>Bacilli</taxon>
        <taxon>Bacillales</taxon>
        <taxon>Paenibacillaceae</taxon>
        <taxon>Paenibacillus</taxon>
    </lineage>
</organism>
<dbReference type="GO" id="GO:0016616">
    <property type="term" value="F:oxidoreductase activity, acting on the CH-OH group of donors, NAD or NADP as acceptor"/>
    <property type="evidence" value="ECO:0007669"/>
    <property type="project" value="InterPro"/>
</dbReference>
<dbReference type="Gene3D" id="3.40.50.720">
    <property type="entry name" value="NAD(P)-binding Rossmann-like Domain"/>
    <property type="match status" value="2"/>
</dbReference>
<dbReference type="SUPFAM" id="SSF51735">
    <property type="entry name" value="NAD(P)-binding Rossmann-fold domains"/>
    <property type="match status" value="1"/>
</dbReference>
<dbReference type="InterPro" id="IPR036291">
    <property type="entry name" value="NAD(P)-bd_dom_sf"/>
</dbReference>
<dbReference type="RefSeq" id="WP_089199984.1">
    <property type="nucleotide sequence ID" value="NZ_NHRJ02000004.1"/>
</dbReference>
<evidence type="ECO:0000259" key="4">
    <source>
        <dbReference type="SMART" id="SM00984"/>
    </source>
</evidence>
<dbReference type="InterPro" id="IPR014027">
    <property type="entry name" value="UDP-Glc/GDP-Man_DH_C"/>
</dbReference>
<dbReference type="AlphaFoldDB" id="A0A2W1P1X0"/>
<gene>
    <name evidence="5" type="ORF">CBW46_010655</name>
</gene>
<dbReference type="EMBL" id="NHRJ02000004">
    <property type="protein sequence ID" value="PZE21128.1"/>
    <property type="molecule type" value="Genomic_DNA"/>
</dbReference>
<reference evidence="5" key="1">
    <citation type="submission" date="2018-06" db="EMBL/GenBank/DDBJ databases">
        <title>Paenibacillus xerothermodurans sp. nov. an extremely dry heat resistant spore forming bacterium isolated from the soil of Cape Canaveral, Florida.</title>
        <authorList>
            <person name="Seuylemezian A."/>
            <person name="Kaur N."/>
            <person name="Patil P."/>
            <person name="Patil P."/>
            <person name="Mayilraj S."/>
            <person name="Vaishampayan P."/>
        </authorList>
    </citation>
    <scope>NUCLEOTIDE SEQUENCE [LARGE SCALE GENOMIC DNA]</scope>
    <source>
        <strain evidence="5">ATCC 27380</strain>
    </source>
</reference>
<dbReference type="InterPro" id="IPR008927">
    <property type="entry name" value="6-PGluconate_DH-like_C_sf"/>
</dbReference>
<comment type="similarity">
    <text evidence="3">Belongs to the UDP-glucose/GDP-mannose dehydrogenase family.</text>
</comment>
<dbReference type="PIRSF" id="PIRSF000124">
    <property type="entry name" value="UDPglc_GDPman_dh"/>
    <property type="match status" value="1"/>
</dbReference>
<evidence type="ECO:0000256" key="3">
    <source>
        <dbReference type="PIRNR" id="PIRNR000124"/>
    </source>
</evidence>
<proteinExistence type="inferred from homology"/>
<dbReference type="InterPro" id="IPR014026">
    <property type="entry name" value="UDP-Glc/GDP-Man_DH_dimer"/>
</dbReference>
<evidence type="ECO:0000256" key="2">
    <source>
        <dbReference type="ARBA" id="ARBA00023027"/>
    </source>
</evidence>
<dbReference type="OrthoDB" id="9803238at2"/>
<sequence>MDEITQPLRISVIGLGYVGLPLAMLFVDKQHHVIGVDLDAGKISRLKAGRSYISDLTDEQVSQLMQSGKFEALSDYRQIPPVNVFVICVPTPLNRSGNPELTYIERAGTEIAQLDLQGQLVILESSTYPGTTEELLLPILERGGREVGRDFYLAYSPERFNPGAHQFQRTTMPKIVSGVTQQCLQKVSSLYSSIFDTVVPVSSTHAAEMVKVLENSQRFLNISFLNAVVKFCEAMHIDIWEVIDAIHTKPYGNLDFYPGPGIGGHCIPVDPMYLEWKAAQVGVPLPHLQISKHINDTMPLYLVGRLKKILSEPQLKDASILLLGLTYKKDVSDLRESSSMEIFSILVEEGADVSYHDPLVPEVQIADKTLLSVDLAPELLSRMDCVVLLTDHSSLPLESIVLHSKLLFDTRNAVKSLGTKSHVVRL</sequence>
<name>A0A2W1P1X0_PAEXE</name>